<dbReference type="Proteomes" id="UP000812844">
    <property type="component" value="Unassembled WGS sequence"/>
</dbReference>
<organism evidence="2 3">
    <name type="scientific">Bifidobacterium phasiani</name>
    <dbReference type="NCBI Taxonomy" id="2834431"/>
    <lineage>
        <taxon>Bacteria</taxon>
        <taxon>Bacillati</taxon>
        <taxon>Actinomycetota</taxon>
        <taxon>Actinomycetes</taxon>
        <taxon>Bifidobacteriales</taxon>
        <taxon>Bifidobacteriaceae</taxon>
        <taxon>Bifidobacterium</taxon>
    </lineage>
</organism>
<keyword evidence="3" id="KW-1185">Reference proteome</keyword>
<evidence type="ECO:0000313" key="3">
    <source>
        <dbReference type="Proteomes" id="UP000812844"/>
    </source>
</evidence>
<dbReference type="EMBL" id="JAHBBD010000019">
    <property type="protein sequence ID" value="MBW3083339.1"/>
    <property type="molecule type" value="Genomic_DNA"/>
</dbReference>
<gene>
    <name evidence="2" type="ORF">KIH73_08175</name>
</gene>
<accession>A0ABS6WB80</accession>
<feature type="transmembrane region" description="Helical" evidence="1">
    <location>
        <begin position="71"/>
        <end position="95"/>
    </location>
</feature>
<evidence type="ECO:0000256" key="1">
    <source>
        <dbReference type="SAM" id="Phobius"/>
    </source>
</evidence>
<evidence type="ECO:0000313" key="2">
    <source>
        <dbReference type="EMBL" id="MBW3083339.1"/>
    </source>
</evidence>
<dbReference type="RefSeq" id="WP_219082382.1">
    <property type="nucleotide sequence ID" value="NZ_JAHBBD010000019.1"/>
</dbReference>
<keyword evidence="1" id="KW-0472">Membrane</keyword>
<keyword evidence="1" id="KW-1133">Transmembrane helix</keyword>
<reference evidence="2 3" key="1">
    <citation type="submission" date="2021-05" db="EMBL/GenBank/DDBJ databases">
        <title>Phylogenetic classification of ten novel species belonging to the genus Bifidobacterium comprising B. colchicus sp. nov., B. abeli sp. nov., B. bicoloris sp. nov., B. guerezis sp. nov., B. rosaliae sp. nov., B. santillanensis sp. nov., B. argentati sp. nov., B. amazzoni sp. nov., B. pluviali sp. nov., and B. pinnaculum sp. nov.</title>
        <authorList>
            <person name="Lugli G.A."/>
            <person name="Ruiz Garcia L."/>
            <person name="Margolles A."/>
            <person name="Ventura M."/>
        </authorList>
    </citation>
    <scope>NUCLEOTIDE SEQUENCE [LARGE SCALE GENOMIC DNA]</scope>
    <source>
        <strain evidence="2 3">6T3</strain>
    </source>
</reference>
<feature type="transmembrane region" description="Helical" evidence="1">
    <location>
        <begin position="31"/>
        <end position="50"/>
    </location>
</feature>
<keyword evidence="1" id="KW-0812">Transmembrane</keyword>
<feature type="transmembrane region" description="Helical" evidence="1">
    <location>
        <begin position="115"/>
        <end position="138"/>
    </location>
</feature>
<comment type="caution">
    <text evidence="2">The sequence shown here is derived from an EMBL/GenBank/DDBJ whole genome shotgun (WGS) entry which is preliminary data.</text>
</comment>
<sequence length="184" mass="19686">MKDAVWAVVLRLGLAVALACALTYGAPVGPLVATTHAIGFAAAVGVVRLAHWYYARWRGESGQDHPHAVTVLRTILCCVAMMLATELVARCWFVARTSLSGTPELAAAWLAVRGAVVGGFLSTGLPATVPLIPVVRLLDRLYRSLSARWEPSEAMWWGDSVAGTRCTGSRSWRSAPPRSCCTPV</sequence>
<name>A0ABS6WB80_9BIFI</name>
<protein>
    <submittedName>
        <fullName evidence="2">Uncharacterized protein</fullName>
    </submittedName>
</protein>
<proteinExistence type="predicted"/>